<comment type="caution">
    <text evidence="4">The sequence shown here is derived from an EMBL/GenBank/DDBJ whole genome shotgun (WGS) entry which is preliminary data.</text>
</comment>
<sequence length="191" mass="20372">MGSSSRRTAILDAALACFLADGLAGASIDDVRARSGASVGSIYHHFGGRDGLAGAVYVRALEDYQRAFVRTLAGHDGAASGVRAAVGTHLRWCLTDRPDAARFLLFCGDAARSAASGDLATANRAFFGTVLRWWRRQVDAAAVRDLPVDVLYALWLGPAQEYCRLELSGRSSTPGASTELADAAWRALRRD</sequence>
<dbReference type="InterPro" id="IPR036271">
    <property type="entry name" value="Tet_transcr_reg_TetR-rel_C_sf"/>
</dbReference>
<accession>A0A1Y2MUM9</accession>
<dbReference type="GO" id="GO:0000976">
    <property type="term" value="F:transcription cis-regulatory region binding"/>
    <property type="evidence" value="ECO:0007669"/>
    <property type="project" value="TreeGrafter"/>
</dbReference>
<feature type="domain" description="HTH tetR-type" evidence="3">
    <location>
        <begin position="4"/>
        <end position="64"/>
    </location>
</feature>
<dbReference type="Gene3D" id="1.10.357.10">
    <property type="entry name" value="Tetracycline Repressor, domain 2"/>
    <property type="match status" value="1"/>
</dbReference>
<protein>
    <submittedName>
        <fullName evidence="4">Transcriptional regulator BetI</fullName>
    </submittedName>
</protein>
<dbReference type="InterPro" id="IPR009057">
    <property type="entry name" value="Homeodomain-like_sf"/>
</dbReference>
<gene>
    <name evidence="4" type="ORF">BG845_03901</name>
</gene>
<evidence type="ECO:0000256" key="1">
    <source>
        <dbReference type="ARBA" id="ARBA00023125"/>
    </source>
</evidence>
<dbReference type="PROSITE" id="PS50977">
    <property type="entry name" value="HTH_TETR_2"/>
    <property type="match status" value="1"/>
</dbReference>
<organism evidence="4 5">
    <name type="scientific">Pseudonocardia autotrophica</name>
    <name type="common">Amycolata autotrophica</name>
    <name type="synonym">Nocardia autotrophica</name>
    <dbReference type="NCBI Taxonomy" id="2074"/>
    <lineage>
        <taxon>Bacteria</taxon>
        <taxon>Bacillati</taxon>
        <taxon>Actinomycetota</taxon>
        <taxon>Actinomycetes</taxon>
        <taxon>Pseudonocardiales</taxon>
        <taxon>Pseudonocardiaceae</taxon>
        <taxon>Pseudonocardia</taxon>
    </lineage>
</organism>
<name>A0A1Y2MUM9_PSEAH</name>
<evidence type="ECO:0000259" key="3">
    <source>
        <dbReference type="PROSITE" id="PS50977"/>
    </source>
</evidence>
<dbReference type="PANTHER" id="PTHR30055:SF187">
    <property type="entry name" value="TRANSCRIPTIONAL REGULATORY PROTEIN"/>
    <property type="match status" value="1"/>
</dbReference>
<dbReference type="RefSeq" id="WP_158092217.1">
    <property type="nucleotide sequence ID" value="NZ_AP018920.1"/>
</dbReference>
<keyword evidence="5" id="KW-1185">Reference proteome</keyword>
<dbReference type="GO" id="GO:0003700">
    <property type="term" value="F:DNA-binding transcription factor activity"/>
    <property type="evidence" value="ECO:0007669"/>
    <property type="project" value="TreeGrafter"/>
</dbReference>
<evidence type="ECO:0000313" key="4">
    <source>
        <dbReference type="EMBL" id="OSY38699.1"/>
    </source>
</evidence>
<keyword evidence="1 2" id="KW-0238">DNA-binding</keyword>
<dbReference type="PANTHER" id="PTHR30055">
    <property type="entry name" value="HTH-TYPE TRANSCRIPTIONAL REGULATOR RUTR"/>
    <property type="match status" value="1"/>
</dbReference>
<dbReference type="EMBL" id="MIGB01000021">
    <property type="protein sequence ID" value="OSY38699.1"/>
    <property type="molecule type" value="Genomic_DNA"/>
</dbReference>
<feature type="DNA-binding region" description="H-T-H motif" evidence="2">
    <location>
        <begin position="27"/>
        <end position="46"/>
    </location>
</feature>
<evidence type="ECO:0000256" key="2">
    <source>
        <dbReference type="PROSITE-ProRule" id="PRU00335"/>
    </source>
</evidence>
<dbReference type="SUPFAM" id="SSF48498">
    <property type="entry name" value="Tetracyclin repressor-like, C-terminal domain"/>
    <property type="match status" value="1"/>
</dbReference>
<reference evidence="4 5" key="1">
    <citation type="submission" date="2016-09" db="EMBL/GenBank/DDBJ databases">
        <title>Pseudonocardia autotrophica DSM535, a candidate organism with high potential of specific P450 cytochromes.</title>
        <authorList>
            <person name="Grumaz C."/>
            <person name="Vainshtein Y."/>
            <person name="Kirstahler P."/>
            <person name="Sohn K."/>
        </authorList>
    </citation>
    <scope>NUCLEOTIDE SEQUENCE [LARGE SCALE GENOMIC DNA]</scope>
    <source>
        <strain evidence="4 5">DSM 535</strain>
    </source>
</reference>
<evidence type="ECO:0000313" key="5">
    <source>
        <dbReference type="Proteomes" id="UP000194360"/>
    </source>
</evidence>
<dbReference type="PRINTS" id="PR00455">
    <property type="entry name" value="HTHTETR"/>
</dbReference>
<dbReference type="SUPFAM" id="SSF46689">
    <property type="entry name" value="Homeodomain-like"/>
    <property type="match status" value="1"/>
</dbReference>
<dbReference type="AlphaFoldDB" id="A0A1Y2MUM9"/>
<dbReference type="InterPro" id="IPR050109">
    <property type="entry name" value="HTH-type_TetR-like_transc_reg"/>
</dbReference>
<dbReference type="Proteomes" id="UP000194360">
    <property type="component" value="Unassembled WGS sequence"/>
</dbReference>
<dbReference type="Pfam" id="PF00440">
    <property type="entry name" value="TetR_N"/>
    <property type="match status" value="1"/>
</dbReference>
<dbReference type="STRING" id="2074.BG845_03901"/>
<proteinExistence type="predicted"/>
<dbReference type="OrthoDB" id="3213419at2"/>
<dbReference type="InterPro" id="IPR001647">
    <property type="entry name" value="HTH_TetR"/>
</dbReference>